<dbReference type="AlphaFoldDB" id="A0A7S3BW57"/>
<dbReference type="GO" id="GO:0008420">
    <property type="term" value="F:RNA polymerase II CTD heptapeptide repeat phosphatase activity"/>
    <property type="evidence" value="ECO:0007669"/>
    <property type="project" value="InterPro"/>
</dbReference>
<sequence>MTTAGSKTAAGGTSVTLEVTVPGGDRETHRAPAVLLPAPGNEKVVQEKATGTAALKLLKCTKARAASAGTDVGADAALALAAGHLAALYGRTRRPGEQAAPARPPASAGILAAVVVHTREGHRAHHEASASGLWEPFAVLRVVWPHDQAWSTDAAGDGADSLHCAVAVPPPDNANAEDGARVWWLFSAPARRVARAMALLRRRQLDVVLDLDDTLVKAYMANKLKEMRKDRKANNRAALAANIAWLEGFTEEDRFVLTEADGKEHKMKAVTEGVRRFSATVKERPVVHVWENAGTLHEQEIVATRTLPEERQTSMLIYLRPSWRRLKKLLSDERCYTCHVCTTAESEYAREVWRLLDPELKLLEDPLDHTRFTCVQDMRIGKPGSRSPKSILHMGRGGKDREGALCHALTVVFDDRTDVWDADDLLNVIKVEPYKPFSKGQGERADGELATTGGRLAEAREAFFAWAHSELLPACGALRAGGASPFGTLHLPPRKGVSDFLLDADAIDAAQFGSELQPEAVLRARWDTEFSLSKAEPPAGVAKLCPADDAQRALLEGLRAAFGCGGKDSAAPSVYFGQATQLLGRMAGMLKVGVRKERARHSSTHLGAHACLVDLGGFAKAIGRGDSEQVAEENGAVALLRALVGLRVEPPPSAPPPMGEDVEDETKERGAKRARFV</sequence>
<protein>
    <recommendedName>
        <fullName evidence="2">protein-serine/threonine phosphatase</fullName>
        <ecNumber evidence="2">3.1.3.16</ecNumber>
    </recommendedName>
</protein>
<name>A0A7S3BW57_9VIRI</name>
<comment type="subcellular location">
    <subcellularLocation>
        <location evidence="1">Nucleus</location>
    </subcellularLocation>
</comment>
<accession>A0A7S3BW57</accession>
<dbReference type="PANTHER" id="PTHR23081">
    <property type="entry name" value="RNA POLYMERASE II CTD PHOSPHATASE"/>
    <property type="match status" value="1"/>
</dbReference>
<feature type="compositionally biased region" description="Pro residues" evidence="7">
    <location>
        <begin position="649"/>
        <end position="658"/>
    </location>
</feature>
<organism evidence="9">
    <name type="scientific">Prasinoderma singulare</name>
    <dbReference type="NCBI Taxonomy" id="676789"/>
    <lineage>
        <taxon>Eukaryota</taxon>
        <taxon>Viridiplantae</taxon>
        <taxon>Prasinodermophyta</taxon>
        <taxon>Prasinodermophyceae</taxon>
        <taxon>Prasinodermales</taxon>
        <taxon>Prasinodermaceae</taxon>
        <taxon>Prasinoderma</taxon>
    </lineage>
</organism>
<dbReference type="EC" id="3.1.3.16" evidence="2"/>
<comment type="catalytic activity">
    <reaction evidence="5">
        <text>O-phospho-L-seryl-[protein] + H2O = L-seryl-[protein] + phosphate</text>
        <dbReference type="Rhea" id="RHEA:20629"/>
        <dbReference type="Rhea" id="RHEA-COMP:9863"/>
        <dbReference type="Rhea" id="RHEA-COMP:11604"/>
        <dbReference type="ChEBI" id="CHEBI:15377"/>
        <dbReference type="ChEBI" id="CHEBI:29999"/>
        <dbReference type="ChEBI" id="CHEBI:43474"/>
        <dbReference type="ChEBI" id="CHEBI:83421"/>
        <dbReference type="EC" id="3.1.3.16"/>
    </reaction>
</comment>
<keyword evidence="4" id="KW-0539">Nucleus</keyword>
<dbReference type="GO" id="GO:0005634">
    <property type="term" value="C:nucleus"/>
    <property type="evidence" value="ECO:0007669"/>
    <property type="project" value="UniProtKB-SubCell"/>
</dbReference>
<feature type="region of interest" description="Disordered" evidence="7">
    <location>
        <begin position="648"/>
        <end position="677"/>
    </location>
</feature>
<proteinExistence type="predicted"/>
<dbReference type="InterPro" id="IPR036412">
    <property type="entry name" value="HAD-like_sf"/>
</dbReference>
<evidence type="ECO:0000256" key="5">
    <source>
        <dbReference type="ARBA" id="ARBA00047761"/>
    </source>
</evidence>
<dbReference type="SMART" id="SM00577">
    <property type="entry name" value="CPDc"/>
    <property type="match status" value="1"/>
</dbReference>
<feature type="domain" description="FCP1 homology" evidence="8">
    <location>
        <begin position="200"/>
        <end position="463"/>
    </location>
</feature>
<evidence type="ECO:0000256" key="3">
    <source>
        <dbReference type="ARBA" id="ARBA00022801"/>
    </source>
</evidence>
<reference evidence="9" key="1">
    <citation type="submission" date="2021-01" db="EMBL/GenBank/DDBJ databases">
        <authorList>
            <person name="Corre E."/>
            <person name="Pelletier E."/>
            <person name="Niang G."/>
            <person name="Scheremetjew M."/>
            <person name="Finn R."/>
            <person name="Kale V."/>
            <person name="Holt S."/>
            <person name="Cochrane G."/>
            <person name="Meng A."/>
            <person name="Brown T."/>
            <person name="Cohen L."/>
        </authorList>
    </citation>
    <scope>NUCLEOTIDE SEQUENCE</scope>
    <source>
        <strain evidence="9">RCC927</strain>
    </source>
</reference>
<evidence type="ECO:0000256" key="4">
    <source>
        <dbReference type="ARBA" id="ARBA00023242"/>
    </source>
</evidence>
<dbReference type="PANTHER" id="PTHR23081:SF36">
    <property type="entry name" value="RNA POLYMERASE II SUBUNIT A C-TERMINAL DOMAIN PHOSPHATASE"/>
    <property type="match status" value="1"/>
</dbReference>
<evidence type="ECO:0000256" key="6">
    <source>
        <dbReference type="ARBA" id="ARBA00048336"/>
    </source>
</evidence>
<dbReference type="InterPro" id="IPR023214">
    <property type="entry name" value="HAD_sf"/>
</dbReference>
<evidence type="ECO:0000259" key="8">
    <source>
        <dbReference type="PROSITE" id="PS50969"/>
    </source>
</evidence>
<evidence type="ECO:0000256" key="2">
    <source>
        <dbReference type="ARBA" id="ARBA00013081"/>
    </source>
</evidence>
<dbReference type="InterPro" id="IPR004274">
    <property type="entry name" value="FCP1_dom"/>
</dbReference>
<dbReference type="EMBL" id="HBHY01016642">
    <property type="protein sequence ID" value="CAE0146293.1"/>
    <property type="molecule type" value="Transcribed_RNA"/>
</dbReference>
<gene>
    <name evidence="9" type="ORF">PSIN1315_LOCUS10781</name>
</gene>
<comment type="catalytic activity">
    <reaction evidence="6">
        <text>O-phospho-L-threonyl-[protein] + H2O = L-threonyl-[protein] + phosphate</text>
        <dbReference type="Rhea" id="RHEA:47004"/>
        <dbReference type="Rhea" id="RHEA-COMP:11060"/>
        <dbReference type="Rhea" id="RHEA-COMP:11605"/>
        <dbReference type="ChEBI" id="CHEBI:15377"/>
        <dbReference type="ChEBI" id="CHEBI:30013"/>
        <dbReference type="ChEBI" id="CHEBI:43474"/>
        <dbReference type="ChEBI" id="CHEBI:61977"/>
        <dbReference type="EC" id="3.1.3.16"/>
    </reaction>
</comment>
<dbReference type="PROSITE" id="PS50969">
    <property type="entry name" value="FCP1"/>
    <property type="match status" value="1"/>
</dbReference>
<evidence type="ECO:0000256" key="7">
    <source>
        <dbReference type="SAM" id="MobiDB-lite"/>
    </source>
</evidence>
<evidence type="ECO:0000313" key="9">
    <source>
        <dbReference type="EMBL" id="CAE0146293.1"/>
    </source>
</evidence>
<dbReference type="Gene3D" id="3.40.50.1000">
    <property type="entry name" value="HAD superfamily/HAD-like"/>
    <property type="match status" value="1"/>
</dbReference>
<dbReference type="SUPFAM" id="SSF56784">
    <property type="entry name" value="HAD-like"/>
    <property type="match status" value="1"/>
</dbReference>
<evidence type="ECO:0000256" key="1">
    <source>
        <dbReference type="ARBA" id="ARBA00004123"/>
    </source>
</evidence>
<dbReference type="InterPro" id="IPR039189">
    <property type="entry name" value="Fcp1"/>
</dbReference>
<keyword evidence="3" id="KW-0378">Hydrolase</keyword>
<dbReference type="Pfam" id="PF03031">
    <property type="entry name" value="NIF"/>
    <property type="match status" value="1"/>
</dbReference>